<dbReference type="InterPro" id="IPR000608">
    <property type="entry name" value="UBC"/>
</dbReference>
<dbReference type="Pfam" id="PF23046">
    <property type="entry name" value="tSH3-B_UBE2O"/>
    <property type="match status" value="1"/>
</dbReference>
<dbReference type="Proteomes" id="UP000030706">
    <property type="component" value="Unassembled WGS sequence"/>
</dbReference>
<keyword evidence="6" id="KW-1185">Reference proteome</keyword>
<dbReference type="PANTHER" id="PTHR46116:SF15">
    <property type="entry name" value="(E3-INDEPENDENT) E2 UBIQUITIN-CONJUGATING ENZYME"/>
    <property type="match status" value="1"/>
</dbReference>
<dbReference type="HOGENOM" id="CLU_005619_1_0_1"/>
<dbReference type="Pfam" id="PF00179">
    <property type="entry name" value="UQ_con"/>
    <property type="match status" value="1"/>
</dbReference>
<dbReference type="RefSeq" id="XP_029766162.1">
    <property type="nucleotide sequence ID" value="XM_029903362.1"/>
</dbReference>
<dbReference type="InterPro" id="IPR057735">
    <property type="entry name" value="UBE2O-like_tSH3-B"/>
</dbReference>
<feature type="region of interest" description="Disordered" evidence="3">
    <location>
        <begin position="609"/>
        <end position="663"/>
    </location>
</feature>
<proteinExistence type="predicted"/>
<feature type="domain" description="UBC core" evidence="4">
    <location>
        <begin position="719"/>
        <end position="888"/>
    </location>
</feature>
<keyword evidence="1" id="KW-0808">Transferase</keyword>
<evidence type="ECO:0000259" key="4">
    <source>
        <dbReference type="PROSITE" id="PS50127"/>
    </source>
</evidence>
<sequence length="981" mass="108542">MASTEDSTPQLHVDDVCTSNSSNLQAVGYIDRTHAEVESHAPYPLNVYGRVQRHKQVPRQLFKEFLRDGVPPQGFVLMQWQTTTKAELVPCSDLVLLDRSFMSGDLVRKGNRSGTVVSTRTKCTLLGMCDVRETKSNKVVKCAWLPLPMEEEPSLELVADGTLLYDVPASELKLVQTYNEGDVIIYKNWIGRVKDCFDEVTVKLTDNGVVSITDSGNLEPMSGDPEERFAVGSLIKTKKGVLRTGRWVFGTYNPNTPPVGVVVEARTKECQVDWLHHRMERASEFPLWSSAPEGFLGPDELESDEVRLYDVSRMPTTSEDAHKPTKARSDPEFQGGLRVRFKDLPGACAKYDGSTAHGKLEKLDRAQNLGYDLNAFTITSTTTEADVLWSDKTIETVRTTSIIPDPSIDDEDAVFPGEIICTNETRAPPPEAMTSWAITPTRVGVAQRVNGKDRVAHVKWFNETTLSFCDKSLTLLVPDTKLGTLSKEEEEVSFYDIRAPKSVNRNRGDYVLLLKIPSLAQQTETGSINWFGEIVDLGMNGKCTVRLGAAEPVQEVECDITDTVPAMNLHDGDNPFVENGDGTGEYLSDGSDDMDFDMEDFSEEEDVWFEDGQDIPIDDADDSWSTEDEEGHDFSDAMSTQDDFPATEQPATHPVPAPQPPQAVQINNDGATDQTMSNIPVEELLLSSLSNTPAAYEILETEVPSGHHYLLQSGPTSANHMKGVSKEHKILSAPGALPEGVYVRTWESRMDLIRVLFVGPLGTPYEYAPFMIDLHLPAQYPYEPPKAFFHSWTAEGAGMSGRVNPNLYEEGKICLSLLGTWQGDEARNEAWAPHQSTVLQVLVSILGLVLVREPYYNEAGFEPLQGLSSINQNSVAYTERTYLRARAFLISPVSRLCRGETAGLEGLENVLRWLYINSDGAKLLPKAIKAAHTILRNSEEGAEVEARDGLSVVSRGAALPLKRVVARLEQLEQESASQTEQ</sequence>
<evidence type="ECO:0000256" key="1">
    <source>
        <dbReference type="ARBA" id="ARBA00022679"/>
    </source>
</evidence>
<dbReference type="OrthoDB" id="47801at2759"/>
<dbReference type="STRING" id="1043002.A0A074XWV0"/>
<evidence type="ECO:0000313" key="5">
    <source>
        <dbReference type="EMBL" id="KEQ89975.1"/>
    </source>
</evidence>
<dbReference type="Pfam" id="PF23043">
    <property type="entry name" value="SH3-B_UBE2O"/>
    <property type="match status" value="1"/>
</dbReference>
<name>A0A074XWV0_AURPU</name>
<gene>
    <name evidence="5" type="ORF">M438DRAFT_330934</name>
</gene>
<evidence type="ECO:0000256" key="3">
    <source>
        <dbReference type="SAM" id="MobiDB-lite"/>
    </source>
</evidence>
<dbReference type="PROSITE" id="PS50127">
    <property type="entry name" value="UBC_2"/>
    <property type="match status" value="1"/>
</dbReference>
<dbReference type="AlphaFoldDB" id="A0A074XWV0"/>
<reference evidence="5 6" key="1">
    <citation type="journal article" date="2014" name="BMC Genomics">
        <title>Genome sequencing of four Aureobasidium pullulans varieties: biotechnological potential, stress tolerance, and description of new species.</title>
        <authorList>
            <person name="Gostin Ar C."/>
            <person name="Ohm R.A."/>
            <person name="Kogej T."/>
            <person name="Sonjak S."/>
            <person name="Turk M."/>
            <person name="Zajc J."/>
            <person name="Zalar P."/>
            <person name="Grube M."/>
            <person name="Sun H."/>
            <person name="Han J."/>
            <person name="Sharma A."/>
            <person name="Chiniquy J."/>
            <person name="Ngan C.Y."/>
            <person name="Lipzen A."/>
            <person name="Barry K."/>
            <person name="Grigoriev I.V."/>
            <person name="Gunde-Cimerman N."/>
        </authorList>
    </citation>
    <scope>NUCLEOTIDE SEQUENCE [LARGE SCALE GENOMIC DNA]</scope>
    <source>
        <strain evidence="5 6">EXF-150</strain>
    </source>
</reference>
<feature type="compositionally biased region" description="Acidic residues" evidence="3">
    <location>
        <begin position="609"/>
        <end position="631"/>
    </location>
</feature>
<dbReference type="InterPro" id="IPR016135">
    <property type="entry name" value="UBQ-conjugating_enzyme/RWD"/>
</dbReference>
<evidence type="ECO:0000313" key="6">
    <source>
        <dbReference type="Proteomes" id="UP000030706"/>
    </source>
</evidence>
<feature type="region of interest" description="Disordered" evidence="3">
    <location>
        <begin position="569"/>
        <end position="592"/>
    </location>
</feature>
<dbReference type="GeneID" id="40745668"/>
<dbReference type="Gene3D" id="3.10.110.10">
    <property type="entry name" value="Ubiquitin Conjugating Enzyme"/>
    <property type="match status" value="1"/>
</dbReference>
<dbReference type="InterPro" id="IPR057733">
    <property type="entry name" value="UBE2O-like_SH3-B"/>
</dbReference>
<dbReference type="EMBL" id="KL584974">
    <property type="protein sequence ID" value="KEQ89975.1"/>
    <property type="molecule type" value="Genomic_DNA"/>
</dbReference>
<dbReference type="PANTHER" id="PTHR46116">
    <property type="entry name" value="(E3-INDEPENDENT) E2 UBIQUITIN-CONJUGATING ENZYME"/>
    <property type="match status" value="1"/>
</dbReference>
<dbReference type="SMART" id="SM00212">
    <property type="entry name" value="UBCc"/>
    <property type="match status" value="1"/>
</dbReference>
<organism evidence="5 6">
    <name type="scientific">Aureobasidium pullulans EXF-150</name>
    <dbReference type="NCBI Taxonomy" id="1043002"/>
    <lineage>
        <taxon>Eukaryota</taxon>
        <taxon>Fungi</taxon>
        <taxon>Dikarya</taxon>
        <taxon>Ascomycota</taxon>
        <taxon>Pezizomycotina</taxon>
        <taxon>Dothideomycetes</taxon>
        <taxon>Dothideomycetidae</taxon>
        <taxon>Dothideales</taxon>
        <taxon>Saccotheciaceae</taxon>
        <taxon>Aureobasidium</taxon>
    </lineage>
</organism>
<accession>A0A074XWV0</accession>
<protein>
    <recommendedName>
        <fullName evidence="4">UBC core domain-containing protein</fullName>
    </recommendedName>
</protein>
<dbReference type="GO" id="GO:0061631">
    <property type="term" value="F:ubiquitin conjugating enzyme activity"/>
    <property type="evidence" value="ECO:0007669"/>
    <property type="project" value="TreeGrafter"/>
</dbReference>
<dbReference type="SUPFAM" id="SSF54495">
    <property type="entry name" value="UBC-like"/>
    <property type="match status" value="1"/>
</dbReference>
<keyword evidence="2" id="KW-0833">Ubl conjugation pathway</keyword>
<evidence type="ECO:0000256" key="2">
    <source>
        <dbReference type="ARBA" id="ARBA00022786"/>
    </source>
</evidence>
<dbReference type="CDD" id="cd23837">
    <property type="entry name" value="UBCc_UBE2O"/>
    <property type="match status" value="1"/>
</dbReference>